<organism evidence="5 6">
    <name type="scientific">Pseudomonas promysalinigenes</name>
    <dbReference type="NCBI Taxonomy" id="485898"/>
    <lineage>
        <taxon>Bacteria</taxon>
        <taxon>Pseudomonadati</taxon>
        <taxon>Pseudomonadota</taxon>
        <taxon>Gammaproteobacteria</taxon>
        <taxon>Pseudomonadales</taxon>
        <taxon>Pseudomonadaceae</taxon>
        <taxon>Pseudomonas</taxon>
    </lineage>
</organism>
<dbReference type="InterPro" id="IPR035437">
    <property type="entry name" value="SNase_OB-fold_sf"/>
</dbReference>
<dbReference type="PROSITE" id="PS50830">
    <property type="entry name" value="TNASE_3"/>
    <property type="match status" value="1"/>
</dbReference>
<dbReference type="PANTHER" id="PTHR12302:SF3">
    <property type="entry name" value="SERINE_THREONINE-PROTEIN KINASE 31"/>
    <property type="match status" value="1"/>
</dbReference>
<evidence type="ECO:0000313" key="5">
    <source>
        <dbReference type="EMBL" id="UXH39721.1"/>
    </source>
</evidence>
<evidence type="ECO:0000256" key="2">
    <source>
        <dbReference type="ARBA" id="ARBA00022759"/>
    </source>
</evidence>
<gene>
    <name evidence="5" type="ORF">N5C08_22690</name>
</gene>
<dbReference type="Pfam" id="PF00565">
    <property type="entry name" value="SNase"/>
    <property type="match status" value="1"/>
</dbReference>
<keyword evidence="2" id="KW-0255">Endonuclease</keyword>
<proteinExistence type="predicted"/>
<feature type="domain" description="TNase-like" evidence="4">
    <location>
        <begin position="41"/>
        <end position="172"/>
    </location>
</feature>
<protein>
    <submittedName>
        <fullName evidence="5">Thermonuclease family protein</fullName>
    </submittedName>
</protein>
<reference evidence="5" key="1">
    <citation type="submission" date="2022-09" db="EMBL/GenBank/DDBJ databases">
        <title>Complete genome sequence of Pseudomonas promysalinigenes strain RL-WG26, a newly isolated PGPR with the potential for plant salinity stress alleviation.</title>
        <authorList>
            <person name="Ren L."/>
            <person name="Wang G."/>
            <person name="Hu H."/>
        </authorList>
    </citation>
    <scope>NUCLEOTIDE SEQUENCE</scope>
    <source>
        <strain evidence="5">RL-WG26</strain>
    </source>
</reference>
<evidence type="ECO:0000259" key="4">
    <source>
        <dbReference type="PROSITE" id="PS50830"/>
    </source>
</evidence>
<dbReference type="PROSITE" id="PS01284">
    <property type="entry name" value="TNASE_2"/>
    <property type="match status" value="1"/>
</dbReference>
<sequence length="276" mass="30367">MRMANPSGFAVLLKKAPLVGAFFVGAIWHLPALAFCPVPDQPQRVAVRQVVDGDTLRLTDGRSVRMIGINAPEIGRKGQPSEPYAEAARQRLQALVKASDGRLGLAPGVQGKDKYGRTLAHVYDRSGNNLEAQLLSEGLGFRVAVAPNVRLVGCQRAAEQVARNQRAGLWGNSPVLRAERVKQSGFAVLTGTVGNIERNRGGVWLELDRRVVLQIPARLQPSFPARFFDNLKGRQVEVRGWVKDRSRQGGLKPGQRRWVLPLTDPSMLERTSSRKM</sequence>
<dbReference type="Gene3D" id="2.40.50.90">
    <property type="match status" value="1"/>
</dbReference>
<name>A0ABY6AJ59_9PSED</name>
<dbReference type="InterPro" id="IPR002071">
    <property type="entry name" value="Thermonucl_AS"/>
</dbReference>
<dbReference type="EMBL" id="CP104557">
    <property type="protein sequence ID" value="UXH39721.1"/>
    <property type="molecule type" value="Genomic_DNA"/>
</dbReference>
<dbReference type="PANTHER" id="PTHR12302">
    <property type="entry name" value="EBNA2 BINDING PROTEIN P100"/>
    <property type="match status" value="1"/>
</dbReference>
<accession>A0ABY6AJ59</accession>
<evidence type="ECO:0000256" key="3">
    <source>
        <dbReference type="ARBA" id="ARBA00022801"/>
    </source>
</evidence>
<evidence type="ECO:0000313" key="6">
    <source>
        <dbReference type="Proteomes" id="UP001064504"/>
    </source>
</evidence>
<dbReference type="SUPFAM" id="SSF50199">
    <property type="entry name" value="Staphylococcal nuclease"/>
    <property type="match status" value="1"/>
</dbReference>
<dbReference type="InterPro" id="IPR016071">
    <property type="entry name" value="Staphylococal_nuclease_OB-fold"/>
</dbReference>
<keyword evidence="6" id="KW-1185">Reference proteome</keyword>
<dbReference type="SMART" id="SM00318">
    <property type="entry name" value="SNc"/>
    <property type="match status" value="1"/>
</dbReference>
<keyword evidence="1" id="KW-0540">Nuclease</keyword>
<evidence type="ECO:0000256" key="1">
    <source>
        <dbReference type="ARBA" id="ARBA00022722"/>
    </source>
</evidence>
<keyword evidence="3" id="KW-0378">Hydrolase</keyword>
<dbReference type="RefSeq" id="WP_261744325.1">
    <property type="nucleotide sequence ID" value="NZ_CP104557.1"/>
</dbReference>
<dbReference type="Proteomes" id="UP001064504">
    <property type="component" value="Chromosome"/>
</dbReference>